<sequence length="31" mass="3671">MKANAQVMNWRKMAYNLKQVLLVKDRVALHT</sequence>
<proteinExistence type="predicted"/>
<gene>
    <name evidence="1" type="ORF">FOMG_06151</name>
</gene>
<dbReference type="AlphaFoldDB" id="X0B051"/>
<protein>
    <submittedName>
        <fullName evidence="1">Uncharacterized protein</fullName>
    </submittedName>
</protein>
<reference evidence="1" key="2">
    <citation type="submission" date="2012-05" db="EMBL/GenBank/DDBJ databases">
        <title>Annotation of the Genome Sequence of Fusarium oxysporum f. sp. melonis 26406.</title>
        <authorList>
            <consortium name="The Broad Institute Genomics Platform"/>
            <person name="Ma L.-J."/>
            <person name="Corby-Kistler H."/>
            <person name="Broz K."/>
            <person name="Gale L.R."/>
            <person name="Jonkers W."/>
            <person name="O'Donnell K."/>
            <person name="Ploetz R."/>
            <person name="Steinberg C."/>
            <person name="Schwartz D.C."/>
            <person name="VanEtten H."/>
            <person name="Zhou S."/>
            <person name="Young S.K."/>
            <person name="Zeng Q."/>
            <person name="Gargeya S."/>
            <person name="Fitzgerald M."/>
            <person name="Abouelleil A."/>
            <person name="Alvarado L."/>
            <person name="Chapman S.B."/>
            <person name="Gainer-Dewar J."/>
            <person name="Goldberg J."/>
            <person name="Griggs A."/>
            <person name="Gujja S."/>
            <person name="Hansen M."/>
            <person name="Howarth C."/>
            <person name="Imamovic A."/>
            <person name="Ireland A."/>
            <person name="Larimer J."/>
            <person name="McCowan C."/>
            <person name="Murphy C."/>
            <person name="Pearson M."/>
            <person name="Poon T.W."/>
            <person name="Priest M."/>
            <person name="Roberts A."/>
            <person name="Saif S."/>
            <person name="Shea T."/>
            <person name="Sykes S."/>
            <person name="Wortman J."/>
            <person name="Nusbaum C."/>
            <person name="Birren B."/>
        </authorList>
    </citation>
    <scope>NUCLEOTIDE SEQUENCE</scope>
    <source>
        <strain evidence="1">26406</strain>
    </source>
</reference>
<organism evidence="1">
    <name type="scientific">Fusarium oxysporum f. sp. melonis 26406</name>
    <dbReference type="NCBI Taxonomy" id="1089452"/>
    <lineage>
        <taxon>Eukaryota</taxon>
        <taxon>Fungi</taxon>
        <taxon>Dikarya</taxon>
        <taxon>Ascomycota</taxon>
        <taxon>Pezizomycotina</taxon>
        <taxon>Sordariomycetes</taxon>
        <taxon>Hypocreomycetidae</taxon>
        <taxon>Hypocreales</taxon>
        <taxon>Nectriaceae</taxon>
        <taxon>Fusarium</taxon>
        <taxon>Fusarium oxysporum species complex</taxon>
    </lineage>
</organism>
<dbReference type="VEuPathDB" id="FungiDB:FOMG_06151"/>
<dbReference type="HOGENOM" id="CLU_3399470_0_0_1"/>
<reference evidence="1" key="1">
    <citation type="submission" date="2012-04" db="EMBL/GenBank/DDBJ databases">
        <title>The Genome Sequence of Fusarium oxysporum melonis.</title>
        <authorList>
            <consortium name="The Broad Institute Genome Sequencing Platform"/>
            <person name="Ma L.-J."/>
            <person name="Gale L.R."/>
            <person name="Schwartz D.C."/>
            <person name="Zhou S."/>
            <person name="Corby-Kistler H."/>
            <person name="Young S.K."/>
            <person name="Zeng Q."/>
            <person name="Gargeya S."/>
            <person name="Fitzgerald M."/>
            <person name="Haas B."/>
            <person name="Abouelleil A."/>
            <person name="Alvarado L."/>
            <person name="Arachchi H.M."/>
            <person name="Berlin A."/>
            <person name="Brown A."/>
            <person name="Chapman S.B."/>
            <person name="Chen Z."/>
            <person name="Dunbar C."/>
            <person name="Freedman E."/>
            <person name="Gearin G."/>
            <person name="Goldberg J."/>
            <person name="Griggs A."/>
            <person name="Gujja S."/>
            <person name="Heiman D."/>
            <person name="Howarth C."/>
            <person name="Larson L."/>
            <person name="Lui A."/>
            <person name="MacDonald P.J.P."/>
            <person name="Montmayeur A."/>
            <person name="Murphy C."/>
            <person name="Neiman D."/>
            <person name="Pearson M."/>
            <person name="Priest M."/>
            <person name="Roberts A."/>
            <person name="Saif S."/>
            <person name="Shea T."/>
            <person name="Shenoy N."/>
            <person name="Sisk P."/>
            <person name="Stolte C."/>
            <person name="Sykes S."/>
            <person name="Wortman J."/>
            <person name="Nusbaum C."/>
            <person name="Birren B."/>
        </authorList>
    </citation>
    <scope>NUCLEOTIDE SEQUENCE</scope>
    <source>
        <strain evidence="1">26406</strain>
    </source>
</reference>
<dbReference type="Proteomes" id="UP000030703">
    <property type="component" value="Unassembled WGS sequence"/>
</dbReference>
<dbReference type="EMBL" id="JH659332">
    <property type="protein sequence ID" value="EXK38586.1"/>
    <property type="molecule type" value="Genomic_DNA"/>
</dbReference>
<evidence type="ECO:0000313" key="1">
    <source>
        <dbReference type="EMBL" id="EXK38586.1"/>
    </source>
</evidence>
<name>X0B051_FUSOX</name>
<accession>X0B051</accession>